<keyword evidence="4" id="KW-1185">Reference proteome</keyword>
<dbReference type="Pfam" id="PF01478">
    <property type="entry name" value="Peptidase_A24"/>
    <property type="match status" value="1"/>
</dbReference>
<evidence type="ECO:0000313" key="3">
    <source>
        <dbReference type="EMBL" id="SDK36367.1"/>
    </source>
</evidence>
<proteinExistence type="predicted"/>
<feature type="transmembrane region" description="Helical" evidence="1">
    <location>
        <begin position="47"/>
        <end position="69"/>
    </location>
</feature>
<feature type="transmembrane region" description="Helical" evidence="1">
    <location>
        <begin position="124"/>
        <end position="143"/>
    </location>
</feature>
<protein>
    <submittedName>
        <fullName evidence="3">Leader peptidase (Prepilin peptidase) / N-methyltransferase</fullName>
    </submittedName>
</protein>
<evidence type="ECO:0000256" key="1">
    <source>
        <dbReference type="SAM" id="Phobius"/>
    </source>
</evidence>
<feature type="transmembrane region" description="Helical" evidence="1">
    <location>
        <begin position="174"/>
        <end position="193"/>
    </location>
</feature>
<keyword evidence="3" id="KW-0489">Methyltransferase</keyword>
<dbReference type="Proteomes" id="UP000199213">
    <property type="component" value="Unassembled WGS sequence"/>
</dbReference>
<dbReference type="InterPro" id="IPR000045">
    <property type="entry name" value="Prepilin_IV_endopep_pep"/>
</dbReference>
<evidence type="ECO:0000259" key="2">
    <source>
        <dbReference type="Pfam" id="PF01478"/>
    </source>
</evidence>
<sequence>MFDCSLATPPAISLAVGVLFPLGWSCGAGCAHLATRALAGATPVRVLPCRAALAVLWASLAPAVCYGGLDLRWLPVPVLVGWFGVALAACDLTVARLPDRLTFPVLVPLLAALCHWAVASQRGAALWGGLVGSLLFGGCYALVRLARPDVLGPGDVKLGCVLGLPVGVVDPLAVPAVILAAASLTLLAAVLTLRWRLPHGPAMLLPAWLVTAFPAPHLPAPPITGYLTG</sequence>
<dbReference type="RefSeq" id="WP_218120113.1">
    <property type="nucleotide sequence ID" value="NZ_FNFM01000007.1"/>
</dbReference>
<feature type="domain" description="Prepilin type IV endopeptidase peptidase" evidence="2">
    <location>
        <begin position="80"/>
        <end position="188"/>
    </location>
</feature>
<keyword evidence="1" id="KW-1133">Transmembrane helix</keyword>
<keyword evidence="3" id="KW-0808">Transferase</keyword>
<feature type="transmembrane region" description="Helical" evidence="1">
    <location>
        <begin position="101"/>
        <end position="118"/>
    </location>
</feature>
<dbReference type="GO" id="GO:0016020">
    <property type="term" value="C:membrane"/>
    <property type="evidence" value="ECO:0007669"/>
    <property type="project" value="InterPro"/>
</dbReference>
<feature type="transmembrane region" description="Helical" evidence="1">
    <location>
        <begin position="75"/>
        <end position="94"/>
    </location>
</feature>
<gene>
    <name evidence="3" type="ORF">SAMN04487820_10734</name>
</gene>
<feature type="transmembrane region" description="Helical" evidence="1">
    <location>
        <begin position="12"/>
        <end position="35"/>
    </location>
</feature>
<accession>A0A1G9BA21</accession>
<dbReference type="AlphaFoldDB" id="A0A1G9BA21"/>
<organism evidence="3 4">
    <name type="scientific">Actinopolyspora mzabensis</name>
    <dbReference type="NCBI Taxonomy" id="995066"/>
    <lineage>
        <taxon>Bacteria</taxon>
        <taxon>Bacillati</taxon>
        <taxon>Actinomycetota</taxon>
        <taxon>Actinomycetes</taxon>
        <taxon>Actinopolysporales</taxon>
        <taxon>Actinopolysporaceae</taxon>
        <taxon>Actinopolyspora</taxon>
    </lineage>
</organism>
<dbReference type="GO" id="GO:0004190">
    <property type="term" value="F:aspartic-type endopeptidase activity"/>
    <property type="evidence" value="ECO:0007669"/>
    <property type="project" value="InterPro"/>
</dbReference>
<dbReference type="Gene3D" id="1.20.120.1220">
    <property type="match status" value="1"/>
</dbReference>
<keyword evidence="1" id="KW-0472">Membrane</keyword>
<evidence type="ECO:0000313" key="4">
    <source>
        <dbReference type="Proteomes" id="UP000199213"/>
    </source>
</evidence>
<dbReference type="GO" id="GO:0032259">
    <property type="term" value="P:methylation"/>
    <property type="evidence" value="ECO:0007669"/>
    <property type="project" value="UniProtKB-KW"/>
</dbReference>
<keyword evidence="1" id="KW-0812">Transmembrane</keyword>
<name>A0A1G9BA21_ACTMZ</name>
<reference evidence="4" key="1">
    <citation type="submission" date="2016-10" db="EMBL/GenBank/DDBJ databases">
        <authorList>
            <person name="Varghese N."/>
            <person name="Submissions S."/>
        </authorList>
    </citation>
    <scope>NUCLEOTIDE SEQUENCE [LARGE SCALE GENOMIC DNA]</scope>
    <source>
        <strain evidence="4">DSM 45460</strain>
    </source>
</reference>
<dbReference type="GO" id="GO:0008168">
    <property type="term" value="F:methyltransferase activity"/>
    <property type="evidence" value="ECO:0007669"/>
    <property type="project" value="UniProtKB-KW"/>
</dbReference>
<dbReference type="EMBL" id="FNFM01000007">
    <property type="protein sequence ID" value="SDK36367.1"/>
    <property type="molecule type" value="Genomic_DNA"/>
</dbReference>